<dbReference type="InterPro" id="IPR013785">
    <property type="entry name" value="Aldolase_TIM"/>
</dbReference>
<reference evidence="6 7" key="1">
    <citation type="submission" date="2019-08" db="EMBL/GenBank/DDBJ databases">
        <title>In-depth cultivation of the pig gut microbiome towards novel bacterial diversity and tailored functional studies.</title>
        <authorList>
            <person name="Wylensek D."/>
            <person name="Hitch T.C.A."/>
            <person name="Clavel T."/>
        </authorList>
    </citation>
    <scope>NUCLEOTIDE SEQUENCE [LARGE SCALE GENOMIC DNA]</scope>
    <source>
        <strain evidence="6 7">WCA-389-WT-23D1</strain>
    </source>
</reference>
<dbReference type="SUPFAM" id="SSF51735">
    <property type="entry name" value="NAD(P)-binding Rossmann-fold domains"/>
    <property type="match status" value="1"/>
</dbReference>
<keyword evidence="2" id="KW-0479">Metal-binding</keyword>
<dbReference type="SFLD" id="SFLDS00029">
    <property type="entry name" value="Radical_SAM"/>
    <property type="match status" value="1"/>
</dbReference>
<accession>A0A7X2TB47</accession>
<feature type="domain" description="Radical SAM core" evidence="5">
    <location>
        <begin position="137"/>
        <end position="365"/>
    </location>
</feature>
<keyword evidence="7" id="KW-1185">Reference proteome</keyword>
<dbReference type="Proteomes" id="UP000429958">
    <property type="component" value="Unassembled WGS sequence"/>
</dbReference>
<keyword evidence="1" id="KW-0949">S-adenosyl-L-methionine</keyword>
<evidence type="ECO:0000313" key="7">
    <source>
        <dbReference type="Proteomes" id="UP000429958"/>
    </source>
</evidence>
<organism evidence="6 7">
    <name type="scientific">Clostridium porci</name>
    <dbReference type="NCBI Taxonomy" id="2605778"/>
    <lineage>
        <taxon>Bacteria</taxon>
        <taxon>Bacillati</taxon>
        <taxon>Bacillota</taxon>
        <taxon>Clostridia</taxon>
        <taxon>Eubacteriales</taxon>
        <taxon>Clostridiaceae</taxon>
        <taxon>Clostridium</taxon>
    </lineage>
</organism>
<dbReference type="Pfam" id="PF04055">
    <property type="entry name" value="Radical_SAM"/>
    <property type="match status" value="1"/>
</dbReference>
<dbReference type="InterPro" id="IPR058240">
    <property type="entry name" value="rSAM_sf"/>
</dbReference>
<evidence type="ECO:0000259" key="5">
    <source>
        <dbReference type="PROSITE" id="PS51918"/>
    </source>
</evidence>
<name>A0A7X2TB47_9CLOT</name>
<keyword evidence="4" id="KW-0411">Iron-sulfur</keyword>
<dbReference type="AlphaFoldDB" id="A0A7X2TB47"/>
<dbReference type="GO" id="GO:0003824">
    <property type="term" value="F:catalytic activity"/>
    <property type="evidence" value="ECO:0007669"/>
    <property type="project" value="InterPro"/>
</dbReference>
<dbReference type="Gene3D" id="3.20.20.70">
    <property type="entry name" value="Aldolase class I"/>
    <property type="match status" value="1"/>
</dbReference>
<dbReference type="InterPro" id="IPR036291">
    <property type="entry name" value="NAD(P)-bd_dom_sf"/>
</dbReference>
<keyword evidence="3" id="KW-0408">Iron</keyword>
<dbReference type="Gene3D" id="3.40.50.720">
    <property type="entry name" value="NAD(P)-binding Rossmann-like Domain"/>
    <property type="match status" value="1"/>
</dbReference>
<gene>
    <name evidence="6" type="ORF">FYJ39_00510</name>
</gene>
<proteinExistence type="predicted"/>
<evidence type="ECO:0000256" key="3">
    <source>
        <dbReference type="ARBA" id="ARBA00023004"/>
    </source>
</evidence>
<evidence type="ECO:0000256" key="2">
    <source>
        <dbReference type="ARBA" id="ARBA00022723"/>
    </source>
</evidence>
<dbReference type="EMBL" id="VUMD01000001">
    <property type="protein sequence ID" value="MSS35095.1"/>
    <property type="molecule type" value="Genomic_DNA"/>
</dbReference>
<dbReference type="RefSeq" id="WP_154470512.1">
    <property type="nucleotide sequence ID" value="NZ_VUMD01000001.1"/>
</dbReference>
<evidence type="ECO:0000256" key="1">
    <source>
        <dbReference type="ARBA" id="ARBA00022691"/>
    </source>
</evidence>
<dbReference type="PROSITE" id="PS51918">
    <property type="entry name" value="RADICAL_SAM"/>
    <property type="match status" value="1"/>
</dbReference>
<evidence type="ECO:0000256" key="4">
    <source>
        <dbReference type="ARBA" id="ARBA00023014"/>
    </source>
</evidence>
<protein>
    <submittedName>
        <fullName evidence="6">Radical SAM protein</fullName>
    </submittedName>
</protein>
<comment type="caution">
    <text evidence="6">The sequence shown here is derived from an EMBL/GenBank/DDBJ whole genome shotgun (WGS) entry which is preliminary data.</text>
</comment>
<evidence type="ECO:0000313" key="6">
    <source>
        <dbReference type="EMBL" id="MSS35095.1"/>
    </source>
</evidence>
<dbReference type="GO" id="GO:0046872">
    <property type="term" value="F:metal ion binding"/>
    <property type="evidence" value="ECO:0007669"/>
    <property type="project" value="UniProtKB-KW"/>
</dbReference>
<dbReference type="GO" id="GO:0051536">
    <property type="term" value="F:iron-sulfur cluster binding"/>
    <property type="evidence" value="ECO:0007669"/>
    <property type="project" value="UniProtKB-KW"/>
</dbReference>
<dbReference type="SUPFAM" id="SSF102114">
    <property type="entry name" value="Radical SAM enzymes"/>
    <property type="match status" value="1"/>
</dbReference>
<dbReference type="CDD" id="cd01335">
    <property type="entry name" value="Radical_SAM"/>
    <property type="match status" value="1"/>
</dbReference>
<sequence>MKWKNPGHELEGRAKEAVQKYRAHRLYVYGAGIVGKRVVRSILHLTDWKIVGMIDRDNSKQGSCLDGIEIFSLDTVLKQENLESCQILIGLTDEAGLAVKRDIDRFMRERGAQVHCILYEEFMRNEFPAIVSYYYNKIFVHSLSLIITEQCTLKCKKCSIMLPYFRDIASYSLEELKQDVDLAFQKIDFIGDFTVTGGEPLLNCQLYKILAYIGQRYRKRIGSLKIITNGTLLPNKELLDVMAEYDVTVEISDYTRAVPGIKHRVDELKETLTRYGIIFHFLSTAQWVDFGFESEDKGLDESSLSAFFDYCSTKCRGYVKGEIWYCINAGFAEKALQKQVDEDNRLALGSIGESLDERRKIVEFDLGFNSKGYLELCRCCNGTCEINTNFIEVGEQWENL</sequence>
<dbReference type="InterPro" id="IPR007197">
    <property type="entry name" value="rSAM"/>
</dbReference>